<proteinExistence type="predicted"/>
<dbReference type="AlphaFoldDB" id="A0A6V8MIC3"/>
<evidence type="ECO:0000313" key="1">
    <source>
        <dbReference type="EMBL" id="GFO59708.1"/>
    </source>
</evidence>
<dbReference type="EMBL" id="BLXX01000005">
    <property type="protein sequence ID" value="GFO59708.1"/>
    <property type="molecule type" value="Genomic_DNA"/>
</dbReference>
<gene>
    <name evidence="1" type="ORF">GMST_20330</name>
</gene>
<reference evidence="2" key="1">
    <citation type="submission" date="2020-06" db="EMBL/GenBank/DDBJ databases">
        <title>Draft genomic sequence of Geomonas sp. Red330.</title>
        <authorList>
            <person name="Itoh H."/>
            <person name="Zhenxing X."/>
            <person name="Ushijima N."/>
            <person name="Masuda Y."/>
            <person name="Shiratori Y."/>
            <person name="Senoo K."/>
        </authorList>
    </citation>
    <scope>NUCLEOTIDE SEQUENCE [LARGE SCALE GENOMIC DNA]</scope>
    <source>
        <strain evidence="2">Red330</strain>
    </source>
</reference>
<name>A0A6V8MIC3_9BACT</name>
<protein>
    <submittedName>
        <fullName evidence="1">Uncharacterized protein</fullName>
    </submittedName>
</protein>
<dbReference type="Proteomes" id="UP000556026">
    <property type="component" value="Unassembled WGS sequence"/>
</dbReference>
<sequence>MIALGQGLPGLGWGGTPDGEKRGRFLLKWDIISVFVLRPRRVDRGDNCRECYRRGGRAHGKGIC</sequence>
<evidence type="ECO:0000313" key="2">
    <source>
        <dbReference type="Proteomes" id="UP000556026"/>
    </source>
</evidence>
<accession>A0A6V8MIC3</accession>
<keyword evidence="2" id="KW-1185">Reference proteome</keyword>
<comment type="caution">
    <text evidence="1">The sequence shown here is derived from an EMBL/GenBank/DDBJ whole genome shotgun (WGS) entry which is preliminary data.</text>
</comment>
<organism evidence="1 2">
    <name type="scientific">Geomonas silvestris</name>
    <dbReference type="NCBI Taxonomy" id="2740184"/>
    <lineage>
        <taxon>Bacteria</taxon>
        <taxon>Pseudomonadati</taxon>
        <taxon>Thermodesulfobacteriota</taxon>
        <taxon>Desulfuromonadia</taxon>
        <taxon>Geobacterales</taxon>
        <taxon>Geobacteraceae</taxon>
        <taxon>Geomonas</taxon>
    </lineage>
</organism>